<dbReference type="HOGENOM" id="CLU_2277428_0_0_1"/>
<dbReference type="VEuPathDB" id="MicrosporidiaDB:EDEG_02023"/>
<protein>
    <submittedName>
        <fullName evidence="1">Uncharacterized protein</fullName>
    </submittedName>
</protein>
<evidence type="ECO:0000313" key="2">
    <source>
        <dbReference type="Proteomes" id="UP000003163"/>
    </source>
</evidence>
<name>J9DQQ7_EDHAE</name>
<dbReference type="EMBL" id="AFBI03000033">
    <property type="protein sequence ID" value="EJW03652.1"/>
    <property type="molecule type" value="Genomic_DNA"/>
</dbReference>
<proteinExistence type="predicted"/>
<comment type="caution">
    <text evidence="1">The sequence shown here is derived from an EMBL/GenBank/DDBJ whole genome shotgun (WGS) entry which is preliminary data.</text>
</comment>
<dbReference type="InParanoid" id="J9DQQ7"/>
<reference evidence="2" key="2">
    <citation type="submission" date="2015-07" db="EMBL/GenBank/DDBJ databases">
        <title>Contrasting host-pathogen interactions and genome evolution in two generalist and specialist microsporidian pathogens of mosquitoes.</title>
        <authorList>
            <consortium name="The Broad Institute Genomics Platform"/>
            <consortium name="The Broad Institute Genome Sequencing Center for Infectious Disease"/>
            <person name="Cuomo C.A."/>
            <person name="Sanscrainte N.D."/>
            <person name="Goldberg J.M."/>
            <person name="Heiman D."/>
            <person name="Young S."/>
            <person name="Zeng Q."/>
            <person name="Becnel J.J."/>
            <person name="Birren B.W."/>
        </authorList>
    </citation>
    <scope>NUCLEOTIDE SEQUENCE [LARGE SCALE GENOMIC DNA]</scope>
    <source>
        <strain evidence="2">USNM 41457</strain>
    </source>
</reference>
<dbReference type="AlphaFoldDB" id="J9DQQ7"/>
<dbReference type="Proteomes" id="UP000003163">
    <property type="component" value="Unassembled WGS sequence"/>
</dbReference>
<organism evidence="1 2">
    <name type="scientific">Edhazardia aedis (strain USNM 41457)</name>
    <name type="common">Microsporidian parasite</name>
    <dbReference type="NCBI Taxonomy" id="1003232"/>
    <lineage>
        <taxon>Eukaryota</taxon>
        <taxon>Fungi</taxon>
        <taxon>Fungi incertae sedis</taxon>
        <taxon>Microsporidia</taxon>
        <taxon>Edhazardia</taxon>
    </lineage>
</organism>
<keyword evidence="2" id="KW-1185">Reference proteome</keyword>
<gene>
    <name evidence="1" type="ORF">EDEG_02023</name>
</gene>
<evidence type="ECO:0000313" key="1">
    <source>
        <dbReference type="EMBL" id="EJW03652.1"/>
    </source>
</evidence>
<reference evidence="1 2" key="1">
    <citation type="submission" date="2011-08" db="EMBL/GenBank/DDBJ databases">
        <authorList>
            <person name="Liu Z.J."/>
            <person name="Shi F.L."/>
            <person name="Lu J.Q."/>
            <person name="Li M."/>
            <person name="Wang Z.L."/>
        </authorList>
    </citation>
    <scope>NUCLEOTIDE SEQUENCE [LARGE SCALE GENOMIC DNA]</scope>
    <source>
        <strain evidence="1 2">USNM 41457</strain>
    </source>
</reference>
<accession>J9DQQ7</accession>
<sequence length="102" mass="11649">MIYKKKKKTRSIDFSLYLCCSIGFFLRCSYRCATRVLGSFFLDAFLSTRRGIAFYSPDHAGIVWSNPIAPKEISNSNPPSRSFGSLYCCNTIFSMCFSLCRH</sequence>